<keyword evidence="2" id="KW-1185">Reference proteome</keyword>
<dbReference type="PATRIC" id="fig|1284240.4.peg.3797"/>
<dbReference type="Proteomes" id="UP000054226">
    <property type="component" value="Unassembled WGS sequence"/>
</dbReference>
<dbReference type="EMBL" id="AOHO01000055">
    <property type="protein sequence ID" value="EME58638.1"/>
    <property type="molecule type" value="Genomic_DNA"/>
</dbReference>
<sequence length="137" mass="15602">MVTGKHIRTRNTVRTFNKRVLNPVMLRLAGRKHWYAAVLRHTGRHSGNPYATPVVAERTENGFIIPLPYGTKVDWLQNMLAAGHATIETKGESHEVVDPTIIDADTALPRISRKRGRALRLFGIRRYVQVRDRVTQP</sequence>
<comment type="caution">
    <text evidence="1">The sequence shown here is derived from an EMBL/GenBank/DDBJ whole genome shotgun (WGS) entry which is preliminary data.</text>
</comment>
<accession>M2ZCK9</accession>
<reference evidence="1 2" key="1">
    <citation type="journal article" date="2013" name="Genome Announc.">
        <title>Draft Genome Sequence of Amycolatopsis decaplanina Strain DSM 44594T.</title>
        <authorList>
            <person name="Kaur N."/>
            <person name="Kumar S."/>
            <person name="Bala M."/>
            <person name="Raghava G.P."/>
            <person name="Mayilraj S."/>
        </authorList>
    </citation>
    <scope>NUCLEOTIDE SEQUENCE [LARGE SCALE GENOMIC DNA]</scope>
    <source>
        <strain evidence="1 2">DSM 44594</strain>
    </source>
</reference>
<organism evidence="1 2">
    <name type="scientific">Amycolatopsis decaplanina DSM 44594</name>
    <dbReference type="NCBI Taxonomy" id="1284240"/>
    <lineage>
        <taxon>Bacteria</taxon>
        <taxon>Bacillati</taxon>
        <taxon>Actinomycetota</taxon>
        <taxon>Actinomycetes</taxon>
        <taxon>Pseudonocardiales</taxon>
        <taxon>Pseudonocardiaceae</taxon>
        <taxon>Amycolatopsis</taxon>
    </lineage>
</organism>
<evidence type="ECO:0000313" key="1">
    <source>
        <dbReference type="EMBL" id="EME58638.1"/>
    </source>
</evidence>
<protein>
    <submittedName>
        <fullName evidence="1">Deazaflavin-dependent nitroreductase family protein</fullName>
    </submittedName>
</protein>
<dbReference type="Pfam" id="PF04075">
    <property type="entry name" value="F420H2_quin_red"/>
    <property type="match status" value="1"/>
</dbReference>
<dbReference type="Gene3D" id="2.30.110.10">
    <property type="entry name" value="Electron Transport, Fmn-binding Protein, Chain A"/>
    <property type="match status" value="1"/>
</dbReference>
<dbReference type="InterPro" id="IPR004378">
    <property type="entry name" value="F420H2_quin_Rdtase"/>
</dbReference>
<evidence type="ECO:0000313" key="2">
    <source>
        <dbReference type="Proteomes" id="UP000054226"/>
    </source>
</evidence>
<dbReference type="GO" id="GO:0016491">
    <property type="term" value="F:oxidoreductase activity"/>
    <property type="evidence" value="ECO:0007669"/>
    <property type="project" value="InterPro"/>
</dbReference>
<dbReference type="AlphaFoldDB" id="M2ZCK9"/>
<proteinExistence type="predicted"/>
<name>M2ZCK9_9PSEU</name>
<dbReference type="InterPro" id="IPR012349">
    <property type="entry name" value="Split_barrel_FMN-bd"/>
</dbReference>
<gene>
    <name evidence="1" type="ORF">H074_18703</name>
</gene>
<dbReference type="OrthoDB" id="3778270at2"/>